<feature type="region of interest" description="Disordered" evidence="1">
    <location>
        <begin position="24"/>
        <end position="46"/>
    </location>
</feature>
<evidence type="ECO:0000313" key="3">
    <source>
        <dbReference type="EMBL" id="KAI6784436.1"/>
    </source>
</evidence>
<accession>A0A9P9Y6K7</accession>
<protein>
    <recommendedName>
        <fullName evidence="2">SMP domain-containing protein</fullName>
    </recommendedName>
</protein>
<comment type="caution">
    <text evidence="3">The sequence shown here is derived from an EMBL/GenBank/DDBJ whole genome shotgun (WGS) entry which is preliminary data.</text>
</comment>
<dbReference type="OrthoDB" id="2799468at2759"/>
<dbReference type="AlphaFoldDB" id="A0A9P9Y6K7"/>
<organism evidence="3 4">
    <name type="scientific">Emericellopsis cladophorae</name>
    <dbReference type="NCBI Taxonomy" id="2686198"/>
    <lineage>
        <taxon>Eukaryota</taxon>
        <taxon>Fungi</taxon>
        <taxon>Dikarya</taxon>
        <taxon>Ascomycota</taxon>
        <taxon>Pezizomycotina</taxon>
        <taxon>Sordariomycetes</taxon>
        <taxon>Hypocreomycetidae</taxon>
        <taxon>Hypocreales</taxon>
        <taxon>Bionectriaceae</taxon>
        <taxon>Emericellopsis</taxon>
    </lineage>
</organism>
<evidence type="ECO:0000259" key="2">
    <source>
        <dbReference type="Pfam" id="PF04927"/>
    </source>
</evidence>
<feature type="compositionally biased region" description="Polar residues" evidence="1">
    <location>
        <begin position="100"/>
        <end position="113"/>
    </location>
</feature>
<reference evidence="3" key="1">
    <citation type="journal article" date="2021" name="J Fungi (Basel)">
        <title>Genomic and Metabolomic Analyses of the Marine Fungus Emericellopsis cladophorae: Insights into Saltwater Adaptability Mechanisms and Its Biosynthetic Potential.</title>
        <authorList>
            <person name="Goncalves M.F.M."/>
            <person name="Hilario S."/>
            <person name="Van de Peer Y."/>
            <person name="Esteves A.C."/>
            <person name="Alves A."/>
        </authorList>
    </citation>
    <scope>NUCLEOTIDE SEQUENCE</scope>
    <source>
        <strain evidence="3">MUM 19.33</strain>
    </source>
</reference>
<keyword evidence="4" id="KW-1185">Reference proteome</keyword>
<proteinExistence type="predicted"/>
<reference evidence="3" key="2">
    <citation type="submission" date="2022-07" db="EMBL/GenBank/DDBJ databases">
        <authorList>
            <person name="Goncalves M.F.M."/>
            <person name="Hilario S."/>
            <person name="Van De Peer Y."/>
            <person name="Esteves A.C."/>
            <person name="Alves A."/>
        </authorList>
    </citation>
    <scope>NUCLEOTIDE SEQUENCE</scope>
    <source>
        <strain evidence="3">MUM 19.33</strain>
    </source>
</reference>
<feature type="region of interest" description="Disordered" evidence="1">
    <location>
        <begin position="91"/>
        <end position="113"/>
    </location>
</feature>
<evidence type="ECO:0000256" key="1">
    <source>
        <dbReference type="SAM" id="MobiDB-lite"/>
    </source>
</evidence>
<sequence length="113" mass="11889">MSGQLPDKDIIQDRAVHGLPVTTDEVSHIASTESELTGTGPIKGGKAATAQSVHDKQQNFLDKAGDVARKPAEQITKEDAAEVQKAEARLIGGQPEKGSMSANLQSAADKNQQ</sequence>
<dbReference type="RefSeq" id="XP_051365292.1">
    <property type="nucleotide sequence ID" value="XM_051502917.1"/>
</dbReference>
<dbReference type="EMBL" id="JAGIXG020000004">
    <property type="protein sequence ID" value="KAI6784436.1"/>
    <property type="molecule type" value="Genomic_DNA"/>
</dbReference>
<name>A0A9P9Y6K7_9HYPO</name>
<dbReference type="Pfam" id="PF04927">
    <property type="entry name" value="SMP"/>
    <property type="match status" value="1"/>
</dbReference>
<dbReference type="InterPro" id="IPR007011">
    <property type="entry name" value="LEA_SMP_dom"/>
</dbReference>
<evidence type="ECO:0000313" key="4">
    <source>
        <dbReference type="Proteomes" id="UP001055219"/>
    </source>
</evidence>
<dbReference type="GeneID" id="75832959"/>
<dbReference type="Proteomes" id="UP001055219">
    <property type="component" value="Unassembled WGS sequence"/>
</dbReference>
<gene>
    <name evidence="3" type="ORF">J7T54_006481</name>
</gene>
<feature type="domain" description="SMP" evidence="2">
    <location>
        <begin position="60"/>
        <end position="113"/>
    </location>
</feature>